<dbReference type="STRING" id="2282107.A0A286UGG5"/>
<feature type="transmembrane region" description="Helical" evidence="1">
    <location>
        <begin position="238"/>
        <end position="262"/>
    </location>
</feature>
<sequence>MFSTASSYLQITLFLSFSSLLLSTPVLADDAFGEECSTANNRLQVGTYQFASDCDSITYCASNNTCAYRGCRKDVFPFGYDSIDNLPPLCESNQFCPDEGDACQDLLAVGSDCQLNRDDECAPPDDWRELADSKYGLNVNGSVCLNNKCMWANKTLGINCTVENTAYIVYGSGNQESINIVSRGDCKKGLYCDSQDLVCIEQKSVGESCDADKECKSFNCLSTLVCGDEIDAAAHVGVWVYIVVAICIFGGMIGTLVGLFYLHGKQREREREKRLAYWREQNAFRQNIMQMRDTAHASMLSLPNGANTNGSNSARSTLYSQAGLASEESNMPILQNSGPGGGRGSNLRHQNYAESEISDVDTGNYVREREADGLRYRSAQAF</sequence>
<keyword evidence="4" id="KW-1185">Reference proteome</keyword>
<evidence type="ECO:0000313" key="4">
    <source>
        <dbReference type="Proteomes" id="UP000217199"/>
    </source>
</evidence>
<dbReference type="InParanoid" id="A0A286UGG5"/>
<organism evidence="3 4">
    <name type="scientific">Pyrrhoderma noxium</name>
    <dbReference type="NCBI Taxonomy" id="2282107"/>
    <lineage>
        <taxon>Eukaryota</taxon>
        <taxon>Fungi</taxon>
        <taxon>Dikarya</taxon>
        <taxon>Basidiomycota</taxon>
        <taxon>Agaricomycotina</taxon>
        <taxon>Agaricomycetes</taxon>
        <taxon>Hymenochaetales</taxon>
        <taxon>Hymenochaetaceae</taxon>
        <taxon>Pyrrhoderma</taxon>
    </lineage>
</organism>
<feature type="chain" id="PRO_5013931157" evidence="2">
    <location>
        <begin position="29"/>
        <end position="382"/>
    </location>
</feature>
<protein>
    <submittedName>
        <fullName evidence="3">Uncharacterized protein</fullName>
    </submittedName>
</protein>
<feature type="signal peptide" evidence="2">
    <location>
        <begin position="1"/>
        <end position="28"/>
    </location>
</feature>
<dbReference type="Proteomes" id="UP000217199">
    <property type="component" value="Unassembled WGS sequence"/>
</dbReference>
<name>A0A286UGG5_9AGAM</name>
<reference evidence="3 4" key="1">
    <citation type="journal article" date="2017" name="Mol. Ecol.">
        <title>Comparative and population genomic landscape of Phellinus noxius: A hypervariable fungus causing root rot in trees.</title>
        <authorList>
            <person name="Chung C.L."/>
            <person name="Lee T.J."/>
            <person name="Akiba M."/>
            <person name="Lee H.H."/>
            <person name="Kuo T.H."/>
            <person name="Liu D."/>
            <person name="Ke H.M."/>
            <person name="Yokoi T."/>
            <person name="Roa M.B."/>
            <person name="Lu M.J."/>
            <person name="Chang Y.Y."/>
            <person name="Ann P.J."/>
            <person name="Tsai J.N."/>
            <person name="Chen C.Y."/>
            <person name="Tzean S.S."/>
            <person name="Ota Y."/>
            <person name="Hattori T."/>
            <person name="Sahashi N."/>
            <person name="Liou R.F."/>
            <person name="Kikuchi T."/>
            <person name="Tsai I.J."/>
        </authorList>
    </citation>
    <scope>NUCLEOTIDE SEQUENCE [LARGE SCALE GENOMIC DNA]</scope>
    <source>
        <strain evidence="3 4">FFPRI411160</strain>
    </source>
</reference>
<keyword evidence="1" id="KW-0472">Membrane</keyword>
<evidence type="ECO:0000256" key="1">
    <source>
        <dbReference type="SAM" id="Phobius"/>
    </source>
</evidence>
<evidence type="ECO:0000256" key="2">
    <source>
        <dbReference type="SAM" id="SignalP"/>
    </source>
</evidence>
<keyword evidence="1" id="KW-0812">Transmembrane</keyword>
<comment type="caution">
    <text evidence="3">The sequence shown here is derived from an EMBL/GenBank/DDBJ whole genome shotgun (WGS) entry which is preliminary data.</text>
</comment>
<accession>A0A286UGG5</accession>
<dbReference type="AlphaFoldDB" id="A0A286UGG5"/>
<proteinExistence type="predicted"/>
<evidence type="ECO:0000313" key="3">
    <source>
        <dbReference type="EMBL" id="PAV18667.1"/>
    </source>
</evidence>
<dbReference type="OrthoDB" id="195231at2759"/>
<keyword evidence="2" id="KW-0732">Signal</keyword>
<dbReference type="EMBL" id="NBII01000005">
    <property type="protein sequence ID" value="PAV18667.1"/>
    <property type="molecule type" value="Genomic_DNA"/>
</dbReference>
<gene>
    <name evidence="3" type="ORF">PNOK_0551000</name>
</gene>
<keyword evidence="1" id="KW-1133">Transmembrane helix</keyword>